<evidence type="ECO:0000256" key="2">
    <source>
        <dbReference type="SAM" id="MobiDB-lite"/>
    </source>
</evidence>
<comment type="similarity">
    <text evidence="1">Belongs to the monovalent cation:proton antiporter 1 (CPA1) transporter (TC 2.A.36) family.</text>
</comment>
<reference evidence="5" key="1">
    <citation type="submission" date="2022-08" db="UniProtKB">
        <authorList>
            <consortium name="EnsemblMetazoa"/>
        </authorList>
    </citation>
    <scope>IDENTIFICATION</scope>
    <source>
        <strain evidence="5">05x7-T-G4-1.051#20</strain>
    </source>
</reference>
<dbReference type="EnsemblMetazoa" id="G1483.1">
    <property type="protein sequence ID" value="G1483.1:cds"/>
    <property type="gene ID" value="G1483"/>
</dbReference>
<evidence type="ECO:0008006" key="7">
    <source>
        <dbReference type="Google" id="ProtNLM"/>
    </source>
</evidence>
<dbReference type="PANTHER" id="PTHR31102:SF1">
    <property type="entry name" value="CATION_H+ EXCHANGER DOMAIN-CONTAINING PROTEIN"/>
    <property type="match status" value="1"/>
</dbReference>
<evidence type="ECO:0000313" key="5">
    <source>
        <dbReference type="EnsemblMetazoa" id="G1483.1:cds"/>
    </source>
</evidence>
<sequence length="172" mass="18122">MASGVLWMLFQPFLFGLIGAAVKSEQIHDVRSLGLGTAVIAVGQSVRIGASVLSVLGTEFSTKERLFIAMARFPKATVQAAIGGLALDMALAGDNPEFVRLGTTVLTTAVLSIIITAPIGALAIALSGPRFLNKLDRKCTDLENSESTNHPENAAMLPSDSEQLVVTMETTH</sequence>
<evidence type="ECO:0000256" key="4">
    <source>
        <dbReference type="SAM" id="SignalP"/>
    </source>
</evidence>
<feature type="region of interest" description="Disordered" evidence="2">
    <location>
        <begin position="143"/>
        <end position="162"/>
    </location>
</feature>
<accession>A0A8W8IPA9</accession>
<dbReference type="AlphaFoldDB" id="A0A8W8IPA9"/>
<dbReference type="PANTHER" id="PTHR31102">
    <property type="match status" value="1"/>
</dbReference>
<name>A0A8W8IPA9_MAGGI</name>
<protein>
    <recommendedName>
        <fullName evidence="7">Mitochondrial sodium/hydrogen exchanger NHA2</fullName>
    </recommendedName>
</protein>
<keyword evidence="4" id="KW-0732">Signal</keyword>
<dbReference type="GO" id="GO:0098662">
    <property type="term" value="P:inorganic cation transmembrane transport"/>
    <property type="evidence" value="ECO:0007669"/>
    <property type="project" value="TreeGrafter"/>
</dbReference>
<proteinExistence type="inferred from homology"/>
<evidence type="ECO:0000313" key="6">
    <source>
        <dbReference type="Proteomes" id="UP000005408"/>
    </source>
</evidence>
<feature type="transmembrane region" description="Helical" evidence="3">
    <location>
        <begin position="105"/>
        <end position="128"/>
    </location>
</feature>
<organism evidence="5 6">
    <name type="scientific">Magallana gigas</name>
    <name type="common">Pacific oyster</name>
    <name type="synonym">Crassostrea gigas</name>
    <dbReference type="NCBI Taxonomy" id="29159"/>
    <lineage>
        <taxon>Eukaryota</taxon>
        <taxon>Metazoa</taxon>
        <taxon>Spiralia</taxon>
        <taxon>Lophotrochozoa</taxon>
        <taxon>Mollusca</taxon>
        <taxon>Bivalvia</taxon>
        <taxon>Autobranchia</taxon>
        <taxon>Pteriomorphia</taxon>
        <taxon>Ostreida</taxon>
        <taxon>Ostreoidea</taxon>
        <taxon>Ostreidae</taxon>
        <taxon>Magallana</taxon>
    </lineage>
</organism>
<evidence type="ECO:0000256" key="3">
    <source>
        <dbReference type="SAM" id="Phobius"/>
    </source>
</evidence>
<keyword evidence="3" id="KW-1133">Transmembrane helix</keyword>
<feature type="chain" id="PRO_5036505660" description="Mitochondrial sodium/hydrogen exchanger NHA2" evidence="4">
    <location>
        <begin position="21"/>
        <end position="172"/>
    </location>
</feature>
<dbReference type="InterPro" id="IPR051843">
    <property type="entry name" value="CPA1_transporter"/>
</dbReference>
<keyword evidence="6" id="KW-1185">Reference proteome</keyword>
<evidence type="ECO:0000256" key="1">
    <source>
        <dbReference type="ARBA" id="ARBA00007367"/>
    </source>
</evidence>
<keyword evidence="3" id="KW-0472">Membrane</keyword>
<keyword evidence="3" id="KW-0812">Transmembrane</keyword>
<feature type="signal peptide" evidence="4">
    <location>
        <begin position="1"/>
        <end position="20"/>
    </location>
</feature>
<dbReference type="Proteomes" id="UP000005408">
    <property type="component" value="Unassembled WGS sequence"/>
</dbReference>